<dbReference type="GO" id="GO:0005829">
    <property type="term" value="C:cytosol"/>
    <property type="evidence" value="ECO:0007669"/>
    <property type="project" value="TreeGrafter"/>
</dbReference>
<evidence type="ECO:0000313" key="4">
    <source>
        <dbReference type="EMBL" id="QGR22728.1"/>
    </source>
</evidence>
<dbReference type="GeneID" id="42780594"/>
<dbReference type="PANTHER" id="PTHR30624:SF0">
    <property type="entry name" value="METALLOPROTEASE SLR0863"/>
    <property type="match status" value="1"/>
</dbReference>
<organism evidence="4 5">
    <name type="scientific">Acidianus ambivalens</name>
    <name type="common">Desulfurolobus ambivalens</name>
    <dbReference type="NCBI Taxonomy" id="2283"/>
    <lineage>
        <taxon>Archaea</taxon>
        <taxon>Thermoproteota</taxon>
        <taxon>Thermoprotei</taxon>
        <taxon>Sulfolobales</taxon>
        <taxon>Sulfolobaceae</taxon>
        <taxon>Acidianus</taxon>
    </lineage>
</organism>
<dbReference type="RefSeq" id="WP_152940341.1">
    <property type="nucleotide sequence ID" value="NZ_CP045482.1"/>
</dbReference>
<dbReference type="Proteomes" id="UP000426328">
    <property type="component" value="Chromosome"/>
</dbReference>
<feature type="domain" description="Metalloprotease TldD/E C-terminal" evidence="2">
    <location>
        <begin position="141"/>
        <end position="332"/>
    </location>
</feature>
<evidence type="ECO:0000313" key="5">
    <source>
        <dbReference type="Proteomes" id="UP000426328"/>
    </source>
</evidence>
<name>A0A650CY49_ACIAM</name>
<evidence type="ECO:0000256" key="1">
    <source>
        <dbReference type="ARBA" id="ARBA00005836"/>
    </source>
</evidence>
<evidence type="ECO:0000313" key="3">
    <source>
        <dbReference type="EMBL" id="MQL54944.1"/>
    </source>
</evidence>
<comment type="similarity">
    <text evidence="1">Belongs to the peptidase U62 family.</text>
</comment>
<dbReference type="InterPro" id="IPR036059">
    <property type="entry name" value="TldD/PmbA_sf"/>
</dbReference>
<accession>A0A650CY49</accession>
<reference evidence="3 6" key="1">
    <citation type="submission" date="2019-10" db="EMBL/GenBank/DDBJ databases">
        <title>Comparative genomics of sulfur disproportionating microorganisms.</title>
        <authorList>
            <person name="Ward L.M."/>
            <person name="Bertran E."/>
            <person name="Johnston D."/>
        </authorList>
    </citation>
    <scope>NUCLEOTIDE SEQUENCE [LARGE SCALE GENOMIC DNA]</scope>
    <source>
        <strain evidence="3 6">DSM 3772</strain>
    </source>
</reference>
<dbReference type="AlphaFoldDB" id="A0A650CY49"/>
<dbReference type="EMBL" id="CP045482">
    <property type="protein sequence ID" value="QGR22728.1"/>
    <property type="molecule type" value="Genomic_DNA"/>
</dbReference>
<dbReference type="GO" id="GO:0008237">
    <property type="term" value="F:metallopeptidase activity"/>
    <property type="evidence" value="ECO:0007669"/>
    <property type="project" value="InterPro"/>
</dbReference>
<dbReference type="KEGG" id="aamb:D1866_12635"/>
<dbReference type="InterPro" id="IPR051463">
    <property type="entry name" value="Peptidase_U62_metallo"/>
</dbReference>
<protein>
    <recommendedName>
        <fullName evidence="2">Metalloprotease TldD/E C-terminal domain-containing protein</fullName>
    </recommendedName>
</protein>
<keyword evidence="5" id="KW-1185">Reference proteome</keyword>
<reference evidence="4 5" key="2">
    <citation type="submission" date="2019-10" db="EMBL/GenBank/DDBJ databases">
        <title>Genome Sequences from Six Type Strain Members of the Archaeal Family Sulfolobaceae: Acidianus ambivalens, Acidianus infernus, Metallosphaera prunae, Stygiolobus azoricus, Sulfolobus metallicus, and Sulfurisphaera ohwakuensis.</title>
        <authorList>
            <person name="Counts J.A."/>
            <person name="Kelly R.M."/>
        </authorList>
    </citation>
    <scope>NUCLEOTIDE SEQUENCE [LARGE SCALE GENOMIC DNA]</scope>
    <source>
        <strain evidence="4 5">LEI 10</strain>
    </source>
</reference>
<evidence type="ECO:0000259" key="2">
    <source>
        <dbReference type="Pfam" id="PF19289"/>
    </source>
</evidence>
<dbReference type="GO" id="GO:0006508">
    <property type="term" value="P:proteolysis"/>
    <property type="evidence" value="ECO:0007669"/>
    <property type="project" value="InterPro"/>
</dbReference>
<dbReference type="InterPro" id="IPR045569">
    <property type="entry name" value="Metalloprtase-TldD/E_C"/>
</dbReference>
<dbReference type="PANTHER" id="PTHR30624">
    <property type="entry name" value="UNCHARACTERIZED PROTEIN TLDD AND PMBA"/>
    <property type="match status" value="1"/>
</dbReference>
<dbReference type="EMBL" id="WHYS01000001">
    <property type="protein sequence ID" value="MQL54944.1"/>
    <property type="molecule type" value="Genomic_DNA"/>
</dbReference>
<evidence type="ECO:0000313" key="6">
    <source>
        <dbReference type="Proteomes" id="UP000474054"/>
    </source>
</evidence>
<gene>
    <name evidence="4" type="ORF">D1866_12635</name>
    <name evidence="3" type="ORF">GFB69_04075</name>
</gene>
<proteinExistence type="inferred from homology"/>
<dbReference type="Proteomes" id="UP000474054">
    <property type="component" value="Unassembled WGS sequence"/>
</dbReference>
<dbReference type="Pfam" id="PF19289">
    <property type="entry name" value="PmbA_TldD_3rd"/>
    <property type="match status" value="1"/>
</dbReference>
<sequence length="340" mass="38769">MQTYELKEEIVHFISGSGIYKETREIRVNRYLTRSGWVLNKIEGKEEEIKSHEECVSYISPAVKEWENLDEILSKLTDVNVTVKKIHRKINDCIEEKILNYVEYNGLKFAYSGKPSDLKAVADFLKMQSISMNERIWGLERMNVILDPEATAHLFHQFMNFLRGDNPRIKLGERISSEITVYDDPLNENLIGFSVFDDEGVRTQKKEIIGDGIVLEYLGTLTTKNGSPGNARGVLPLPDYFNLIVKPKDWGFQELIQDTKNGLMVLGVIRSEIVKNSIRLFPRNSMLIGSGGVIVREIAIPLQELTTIDAISKEVKSVYIDDYHGGIAPFIRLKARPIVY</sequence>
<dbReference type="SUPFAM" id="SSF111283">
    <property type="entry name" value="Putative modulator of DNA gyrase, PmbA/TldD"/>
    <property type="match status" value="1"/>
</dbReference>